<evidence type="ECO:0000256" key="2">
    <source>
        <dbReference type="SAM" id="SignalP"/>
    </source>
</evidence>
<keyword evidence="1" id="KW-0812">Transmembrane</keyword>
<reference evidence="3 4" key="1">
    <citation type="submission" date="2024-08" db="EMBL/GenBank/DDBJ databases">
        <authorList>
            <person name="Cucini C."/>
            <person name="Frati F."/>
        </authorList>
    </citation>
    <scope>NUCLEOTIDE SEQUENCE [LARGE SCALE GENOMIC DNA]</scope>
</reference>
<dbReference type="EMBL" id="CAXLJM020000068">
    <property type="protein sequence ID" value="CAL8123051.1"/>
    <property type="molecule type" value="Genomic_DNA"/>
</dbReference>
<gene>
    <name evidence="3" type="ORF">ODALV1_LOCUS20069</name>
</gene>
<dbReference type="Proteomes" id="UP001642540">
    <property type="component" value="Unassembled WGS sequence"/>
</dbReference>
<protein>
    <submittedName>
        <fullName evidence="3">Uncharacterized protein</fullName>
    </submittedName>
</protein>
<evidence type="ECO:0000313" key="3">
    <source>
        <dbReference type="EMBL" id="CAL8123051.1"/>
    </source>
</evidence>
<sequence>MLKLSKLAAPVLFLLFCSPLLIKSEEKESSLPSFGQQCNETVPCDTTKSLNCSNGICECQNRNSQSLIYDSELSTCVVRANKVCVIENPVSLTLTEAISLEAPALQTLPCVKNSDCNLTSKLCVCDNLLMPSENGTCIAKKVFGEVCSASSDCRRDLGLLCSEKNVCTCDPESTIYDETQFPNVCLGKAEKPCIKDKCTLFASCVEAEEWKLELKEVEVVVGGNESIPTNVNSTIPPPIKTPTYTLNETKKICQCNEDHDSTPSGLCAKDYGIKCDKNRSCKPWFNCGESGVCECHHPTNQIYDEEKGVCVSLVDGPCNSNLTIYFGTQENYTVGCSVAAECVLKPDLALLNQTAKMRDALEGLDFESLIMVGSCSCIPGYIQNEERGCDLGYGMECKNESSQSQNLTDVAVAADVDAPALNCSKIRRMTCRNSTCQCEQPNHEYDEEEEVCVSLVGKPCKLDLKEMLEQAIRETDEQKKPTFQRSDCTRDAVCKKAAQITTTTEEKNGTKEMTGVCECITRNVGHGKCGHHLMSIILIGIAAGVALLATMIAIPVFSYAKRQGYLVNVLSQSA</sequence>
<evidence type="ECO:0000256" key="1">
    <source>
        <dbReference type="SAM" id="Phobius"/>
    </source>
</evidence>
<keyword evidence="4" id="KW-1185">Reference proteome</keyword>
<name>A0ABP1RC20_9HEXA</name>
<evidence type="ECO:0000313" key="4">
    <source>
        <dbReference type="Proteomes" id="UP001642540"/>
    </source>
</evidence>
<feature type="transmembrane region" description="Helical" evidence="1">
    <location>
        <begin position="533"/>
        <end position="557"/>
    </location>
</feature>
<feature type="signal peptide" evidence="2">
    <location>
        <begin position="1"/>
        <end position="24"/>
    </location>
</feature>
<keyword evidence="1" id="KW-1133">Transmembrane helix</keyword>
<keyword evidence="2" id="KW-0732">Signal</keyword>
<keyword evidence="1" id="KW-0472">Membrane</keyword>
<accession>A0ABP1RC20</accession>
<proteinExistence type="predicted"/>
<feature type="chain" id="PRO_5047515690" evidence="2">
    <location>
        <begin position="25"/>
        <end position="574"/>
    </location>
</feature>
<organism evidence="3 4">
    <name type="scientific">Orchesella dallaii</name>
    <dbReference type="NCBI Taxonomy" id="48710"/>
    <lineage>
        <taxon>Eukaryota</taxon>
        <taxon>Metazoa</taxon>
        <taxon>Ecdysozoa</taxon>
        <taxon>Arthropoda</taxon>
        <taxon>Hexapoda</taxon>
        <taxon>Collembola</taxon>
        <taxon>Entomobryomorpha</taxon>
        <taxon>Entomobryoidea</taxon>
        <taxon>Orchesellidae</taxon>
        <taxon>Orchesellinae</taxon>
        <taxon>Orchesella</taxon>
    </lineage>
</organism>
<comment type="caution">
    <text evidence="3">The sequence shown here is derived from an EMBL/GenBank/DDBJ whole genome shotgun (WGS) entry which is preliminary data.</text>
</comment>